<keyword evidence="4 6" id="KW-1133">Transmembrane helix</keyword>
<dbReference type="GO" id="GO:0005886">
    <property type="term" value="C:plasma membrane"/>
    <property type="evidence" value="ECO:0007669"/>
    <property type="project" value="UniProtKB-SubCell"/>
</dbReference>
<proteinExistence type="predicted"/>
<keyword evidence="2" id="KW-1003">Cell membrane</keyword>
<sequence length="408" mass="47263">MKELKGHLSFFKNQHSIYMIIDIFLNGIIFLLSFYMSWMFSQGEFGKLNALLSFLALTYVLGLSFQMYVTKVVQTNESNFVDILESAKKLVFLLLVPFLLVTPILSYFLKATPISVGIIGLITATSIFLCMERGIIQGQERFIHLSISLCIDIGIKSIVIVPLLLVTTSIPLVLLATLLGHLGAYIFCRIINRHHYNREKIFQTKFIVIYRSIWSIFTAQFFFYFFTSIDMVIVNHYLTEKAGIYAITIKLGQLYLTFGLALLFLWFPKMVREKGDRIKLKKSVIKCLTLVLFGGCLLSILYHIWVSKWIVFFFPTDYIEIQKYIGFSGLIYTFLLVSIILTHFFIAYDSKRYIKVFAFVAVFYLTLTSCFHDKLIHVMVVQLLTYLLMAMLLLYNFFNLSEKEGNLQ</sequence>
<evidence type="ECO:0000256" key="5">
    <source>
        <dbReference type="ARBA" id="ARBA00023136"/>
    </source>
</evidence>
<dbReference type="PANTHER" id="PTHR30250:SF11">
    <property type="entry name" value="O-ANTIGEN TRANSPORTER-RELATED"/>
    <property type="match status" value="1"/>
</dbReference>
<protein>
    <submittedName>
        <fullName evidence="7">O-antigen/teichoic acid export membrane protein</fullName>
    </submittedName>
</protein>
<feature type="transmembrane region" description="Helical" evidence="6">
    <location>
        <begin position="375"/>
        <end position="398"/>
    </location>
</feature>
<evidence type="ECO:0000256" key="2">
    <source>
        <dbReference type="ARBA" id="ARBA00022475"/>
    </source>
</evidence>
<feature type="transmembrane region" description="Helical" evidence="6">
    <location>
        <begin position="244"/>
        <end position="267"/>
    </location>
</feature>
<dbReference type="RefSeq" id="WP_097073624.1">
    <property type="nucleotide sequence ID" value="NZ_OBMQ01000006.1"/>
</dbReference>
<reference evidence="8" key="1">
    <citation type="submission" date="2017-08" db="EMBL/GenBank/DDBJ databases">
        <authorList>
            <person name="Varghese N."/>
            <person name="Submissions S."/>
        </authorList>
    </citation>
    <scope>NUCLEOTIDE SEQUENCE [LARGE SCALE GENOMIC DNA]</scope>
    <source>
        <strain evidence="8">JC22</strain>
    </source>
</reference>
<dbReference type="OrthoDB" id="2601312at2"/>
<dbReference type="PANTHER" id="PTHR30250">
    <property type="entry name" value="PST FAMILY PREDICTED COLANIC ACID TRANSPORTER"/>
    <property type="match status" value="1"/>
</dbReference>
<name>A0A285STC8_9BACL</name>
<feature type="transmembrane region" description="Helical" evidence="6">
    <location>
        <begin position="213"/>
        <end position="238"/>
    </location>
</feature>
<keyword evidence="8" id="KW-1185">Reference proteome</keyword>
<gene>
    <name evidence="7" type="ORF">SAMN05880501_106125</name>
</gene>
<feature type="transmembrane region" description="Helical" evidence="6">
    <location>
        <begin position="325"/>
        <end position="346"/>
    </location>
</feature>
<evidence type="ECO:0000256" key="1">
    <source>
        <dbReference type="ARBA" id="ARBA00004651"/>
    </source>
</evidence>
<feature type="transmembrane region" description="Helical" evidence="6">
    <location>
        <begin position="143"/>
        <end position="166"/>
    </location>
</feature>
<feature type="transmembrane region" description="Helical" evidence="6">
    <location>
        <begin position="287"/>
        <end position="305"/>
    </location>
</feature>
<evidence type="ECO:0000256" key="4">
    <source>
        <dbReference type="ARBA" id="ARBA00022989"/>
    </source>
</evidence>
<feature type="transmembrane region" description="Helical" evidence="6">
    <location>
        <begin position="50"/>
        <end position="69"/>
    </location>
</feature>
<accession>A0A285STC8</accession>
<feature type="transmembrane region" description="Helical" evidence="6">
    <location>
        <begin position="353"/>
        <end position="369"/>
    </location>
</feature>
<feature type="transmembrane region" description="Helical" evidence="6">
    <location>
        <begin position="20"/>
        <end position="38"/>
    </location>
</feature>
<keyword evidence="3 6" id="KW-0812">Transmembrane</keyword>
<keyword evidence="5 6" id="KW-0472">Membrane</keyword>
<feature type="transmembrane region" description="Helical" evidence="6">
    <location>
        <begin position="90"/>
        <end position="108"/>
    </location>
</feature>
<dbReference type="AlphaFoldDB" id="A0A285STC8"/>
<evidence type="ECO:0000313" key="7">
    <source>
        <dbReference type="EMBL" id="SOC11314.1"/>
    </source>
</evidence>
<dbReference type="InterPro" id="IPR050833">
    <property type="entry name" value="Poly_Biosynth_Transport"/>
</dbReference>
<evidence type="ECO:0000256" key="6">
    <source>
        <dbReference type="SAM" id="Phobius"/>
    </source>
</evidence>
<evidence type="ECO:0000313" key="8">
    <source>
        <dbReference type="Proteomes" id="UP000219636"/>
    </source>
</evidence>
<comment type="subcellular location">
    <subcellularLocation>
        <location evidence="1">Cell membrane</location>
        <topology evidence="1">Multi-pass membrane protein</topology>
    </subcellularLocation>
</comment>
<feature type="transmembrane region" description="Helical" evidence="6">
    <location>
        <begin position="172"/>
        <end position="192"/>
    </location>
</feature>
<dbReference type="EMBL" id="OBMQ01000006">
    <property type="protein sequence ID" value="SOC11314.1"/>
    <property type="molecule type" value="Genomic_DNA"/>
</dbReference>
<feature type="transmembrane region" description="Helical" evidence="6">
    <location>
        <begin position="114"/>
        <end position="131"/>
    </location>
</feature>
<dbReference type="Proteomes" id="UP000219636">
    <property type="component" value="Unassembled WGS sequence"/>
</dbReference>
<evidence type="ECO:0000256" key="3">
    <source>
        <dbReference type="ARBA" id="ARBA00022692"/>
    </source>
</evidence>
<organism evidence="7 8">
    <name type="scientific">Ureibacillus xyleni</name>
    <dbReference type="NCBI Taxonomy" id="614648"/>
    <lineage>
        <taxon>Bacteria</taxon>
        <taxon>Bacillati</taxon>
        <taxon>Bacillota</taxon>
        <taxon>Bacilli</taxon>
        <taxon>Bacillales</taxon>
        <taxon>Caryophanaceae</taxon>
        <taxon>Ureibacillus</taxon>
    </lineage>
</organism>